<dbReference type="AlphaFoldDB" id="A0A0G0XG96"/>
<dbReference type="Pfam" id="PF01424">
    <property type="entry name" value="R3H"/>
    <property type="match status" value="1"/>
</dbReference>
<dbReference type="SUPFAM" id="SSF82708">
    <property type="entry name" value="R3H domain"/>
    <property type="match status" value="1"/>
</dbReference>
<dbReference type="PANTHER" id="PTHR35800">
    <property type="entry name" value="PROTEIN JAG"/>
    <property type="match status" value="1"/>
</dbReference>
<dbReference type="Proteomes" id="UP000033856">
    <property type="component" value="Unassembled WGS sequence"/>
</dbReference>
<dbReference type="InterPro" id="IPR036867">
    <property type="entry name" value="R3H_dom_sf"/>
</dbReference>
<dbReference type="Gene3D" id="3.30.300.20">
    <property type="match status" value="1"/>
</dbReference>
<comment type="caution">
    <text evidence="2">The sequence shown here is derived from an EMBL/GenBank/DDBJ whole genome shotgun (WGS) entry which is preliminary data.</text>
</comment>
<dbReference type="InterPro" id="IPR039247">
    <property type="entry name" value="KhpB"/>
</dbReference>
<gene>
    <name evidence="2" type="ORF">UU83_C0037G0005</name>
</gene>
<dbReference type="PATRIC" id="fig|1618667.3.peg.540"/>
<dbReference type="InterPro" id="IPR034079">
    <property type="entry name" value="R3H_KhpB"/>
</dbReference>
<dbReference type="GO" id="GO:0003723">
    <property type="term" value="F:RNA binding"/>
    <property type="evidence" value="ECO:0007669"/>
    <property type="project" value="InterPro"/>
</dbReference>
<organism evidence="2 3">
    <name type="scientific">Candidatus Jorgensenbacteria bacterium GW2011_GWF2_41_8</name>
    <dbReference type="NCBI Taxonomy" id="1618667"/>
    <lineage>
        <taxon>Bacteria</taxon>
        <taxon>Candidatus Joergenseniibacteriota</taxon>
    </lineage>
</organism>
<dbReference type="SMART" id="SM00393">
    <property type="entry name" value="R3H"/>
    <property type="match status" value="1"/>
</dbReference>
<protein>
    <submittedName>
        <fullName evidence="2">R3H domain protein</fullName>
    </submittedName>
</protein>
<feature type="domain" description="R3H" evidence="1">
    <location>
        <begin position="93"/>
        <end position="159"/>
    </location>
</feature>
<evidence type="ECO:0000259" key="1">
    <source>
        <dbReference type="PROSITE" id="PS51061"/>
    </source>
</evidence>
<reference evidence="2 3" key="1">
    <citation type="journal article" date="2015" name="Nature">
        <title>rRNA introns, odd ribosomes, and small enigmatic genomes across a large radiation of phyla.</title>
        <authorList>
            <person name="Brown C.T."/>
            <person name="Hug L.A."/>
            <person name="Thomas B.C."/>
            <person name="Sharon I."/>
            <person name="Castelle C.J."/>
            <person name="Singh A."/>
            <person name="Wilkins M.J."/>
            <person name="Williams K.H."/>
            <person name="Banfield J.F."/>
        </authorList>
    </citation>
    <scope>NUCLEOTIDE SEQUENCE [LARGE SCALE GENOMIC DNA]</scope>
</reference>
<proteinExistence type="predicted"/>
<evidence type="ECO:0000313" key="3">
    <source>
        <dbReference type="Proteomes" id="UP000033856"/>
    </source>
</evidence>
<dbReference type="PROSITE" id="PS51061">
    <property type="entry name" value="R3H"/>
    <property type="match status" value="1"/>
</dbReference>
<dbReference type="CDD" id="cd02644">
    <property type="entry name" value="R3H_jag"/>
    <property type="match status" value="1"/>
</dbReference>
<dbReference type="InterPro" id="IPR015946">
    <property type="entry name" value="KH_dom-like_a/b"/>
</dbReference>
<accession>A0A0G0XG96</accession>
<dbReference type="InterPro" id="IPR001374">
    <property type="entry name" value="R3H_dom"/>
</dbReference>
<sequence>MLEDKKPQIEFIENAIKTLLHQMGFSFSLEFQEGGENSWFIIKAQDAQLLIGDNGKHLSAFSHVVKRIYEQKFPDPPAGGRFQFLIDINDYNKKKIEEIKDAARMHAQRVRYFKKPMEMKPMNAYERRIVHYVLQEYPDIATESTGQGLERRVVIKPLDLV</sequence>
<dbReference type="Gene3D" id="3.30.1370.50">
    <property type="entry name" value="R3H-like domain"/>
    <property type="match status" value="1"/>
</dbReference>
<evidence type="ECO:0000313" key="2">
    <source>
        <dbReference type="EMBL" id="KKS23915.1"/>
    </source>
</evidence>
<name>A0A0G0XG96_9BACT</name>
<dbReference type="PANTHER" id="PTHR35800:SF1">
    <property type="entry name" value="RNA-BINDING PROTEIN KHPB"/>
    <property type="match status" value="1"/>
</dbReference>
<dbReference type="EMBL" id="LCCD01000037">
    <property type="protein sequence ID" value="KKS23915.1"/>
    <property type="molecule type" value="Genomic_DNA"/>
</dbReference>